<keyword evidence="2" id="KW-1185">Reference proteome</keyword>
<protein>
    <submittedName>
        <fullName evidence="3">Protein ECERIFERUM 2</fullName>
    </submittedName>
</protein>
<organism evidence="2 3">
    <name type="scientific">Cucumis melo</name>
    <name type="common">Muskmelon</name>
    <dbReference type="NCBI Taxonomy" id="3656"/>
    <lineage>
        <taxon>Eukaryota</taxon>
        <taxon>Viridiplantae</taxon>
        <taxon>Streptophyta</taxon>
        <taxon>Embryophyta</taxon>
        <taxon>Tracheophyta</taxon>
        <taxon>Spermatophyta</taxon>
        <taxon>Magnoliopsida</taxon>
        <taxon>eudicotyledons</taxon>
        <taxon>Gunneridae</taxon>
        <taxon>Pentapetalae</taxon>
        <taxon>rosids</taxon>
        <taxon>fabids</taxon>
        <taxon>Cucurbitales</taxon>
        <taxon>Cucurbitaceae</taxon>
        <taxon>Benincaseae</taxon>
        <taxon>Cucumis</taxon>
    </lineage>
</organism>
<dbReference type="InParanoid" id="A0A1S3CQJ9"/>
<dbReference type="RefSeq" id="XP_008466157.2">
    <property type="nucleotide sequence ID" value="XM_008467935.3"/>
</dbReference>
<evidence type="ECO:0000256" key="1">
    <source>
        <dbReference type="ARBA" id="ARBA00009861"/>
    </source>
</evidence>
<proteinExistence type="inferred from homology"/>
<dbReference type="Gene3D" id="3.30.559.10">
    <property type="entry name" value="Chloramphenicol acetyltransferase-like domain"/>
    <property type="match status" value="1"/>
</dbReference>
<name>A0A1S3CQJ9_CUCME</name>
<comment type="similarity">
    <text evidence="1">Belongs to the plant acyltransferase family.</text>
</comment>
<dbReference type="KEGG" id="cmo:103503654"/>
<dbReference type="eggNOG" id="ENOG502QQYP">
    <property type="taxonomic scope" value="Eukaryota"/>
</dbReference>
<dbReference type="PANTHER" id="PTHR31642:SF259">
    <property type="entry name" value="PROTEIN ECERIFERUM 2"/>
    <property type="match status" value="1"/>
</dbReference>
<reference evidence="3" key="1">
    <citation type="submission" date="2025-08" db="UniProtKB">
        <authorList>
            <consortium name="RefSeq"/>
        </authorList>
    </citation>
    <scope>IDENTIFICATION</scope>
    <source>
        <tissue evidence="3">Stem</tissue>
    </source>
</reference>
<dbReference type="GeneID" id="103503654"/>
<dbReference type="Proteomes" id="UP001652600">
    <property type="component" value="Chromosome 4"/>
</dbReference>
<evidence type="ECO:0000313" key="3">
    <source>
        <dbReference type="RefSeq" id="XP_008466157.2"/>
    </source>
</evidence>
<dbReference type="InterPro" id="IPR023213">
    <property type="entry name" value="CAT-like_dom_sf"/>
</dbReference>
<dbReference type="InterPro" id="IPR050317">
    <property type="entry name" value="Plant_Fungal_Acyltransferase"/>
</dbReference>
<gene>
    <name evidence="3" type="primary">LOC103503654</name>
</gene>
<evidence type="ECO:0000313" key="2">
    <source>
        <dbReference type="Proteomes" id="UP001652600"/>
    </source>
</evidence>
<sequence length="444" mass="49156">MDGVAKTTPISDLKFSSVVPAKATGEDEVKELTAMDLAMRLHYIRGVYFFRASEEVKNLTIYDLKKPLFLLLEKYYVVSGRIRRRIIGDNDGDRAFIKCNDSGVRIVEADCEKTIEEWLSIEDDDDDKILNRDGCLVHSQAIGPDLGFSPLAFIQLTRFKCGGLSVGLSWTHVLGDIFSASTFINVWGHIMNYRPLHQLRPAPATHIPPSTSSRLISTPPLKRLDPTGDLWIGSTDCKMATRSFRIASEQLDRITSVVGRNRSVNFSTFESITAVFWKSLSKIRLEDSGSRTISIYSTKFPNREGEIPSNGMEMSGVEADFPVAGAAEGELAEVIVKKKIDEGGEIEELVETKMNDSDFIAYGARLTFVDLEEADIYGFELEGQKAVHVNYEIGGVGENGVVLVLPGPPRSDGRDGGGRTVTVILPEKELPELIDEMVKQWGIV</sequence>
<accession>A0A1S3CQJ9</accession>
<dbReference type="GO" id="GO:0016747">
    <property type="term" value="F:acyltransferase activity, transferring groups other than amino-acyl groups"/>
    <property type="evidence" value="ECO:0007669"/>
    <property type="project" value="TreeGrafter"/>
</dbReference>
<dbReference type="AlphaFoldDB" id="A0A1S3CQJ9"/>
<dbReference type="PANTHER" id="PTHR31642">
    <property type="entry name" value="TRICHOTHECENE 3-O-ACETYLTRANSFERASE"/>
    <property type="match status" value="1"/>
</dbReference>
<dbReference type="Gramene" id="MELO3C003520.2.1">
    <property type="protein sequence ID" value="MELO3C003520.2.1"/>
    <property type="gene ID" value="MELO3C003520.2"/>
</dbReference>
<dbReference type="Pfam" id="PF02458">
    <property type="entry name" value="Transferase"/>
    <property type="match status" value="1"/>
</dbReference>